<dbReference type="InterPro" id="IPR047002">
    <property type="entry name" value="Tcp10_C_sf"/>
</dbReference>
<sequence length="188" mass="21027">MGARSATRHGRICSQGTGTRTHMYMSGTRTYMYMSGTRTYMYMSGTRTYMYMSGTRTYMYMSGTRTYMYMSGTRTYMYMSGTRTYMYMSGTRTYMYMSEELIKGPAVSKYGRPSCLSAGIMAIGSTRDENTRGARGLWRYPRENVVAPGNRVQTTCHAGTGAGVGQRRGAGTPREDRGTHGRDGTGEI</sequence>
<evidence type="ECO:0000313" key="3">
    <source>
        <dbReference type="Proteomes" id="UP000838412"/>
    </source>
</evidence>
<proteinExistence type="predicted"/>
<feature type="compositionally biased region" description="Basic and acidic residues" evidence="1">
    <location>
        <begin position="173"/>
        <end position="188"/>
    </location>
</feature>
<name>A0A8K0ESU5_BRALA</name>
<evidence type="ECO:0000256" key="1">
    <source>
        <dbReference type="SAM" id="MobiDB-lite"/>
    </source>
</evidence>
<keyword evidence="3" id="KW-1185">Reference proteome</keyword>
<feature type="region of interest" description="Disordered" evidence="1">
    <location>
        <begin position="153"/>
        <end position="188"/>
    </location>
</feature>
<gene>
    <name evidence="2" type="primary">Hypp2387</name>
    <name evidence="2" type="ORF">BLAG_LOCUS16926</name>
</gene>
<dbReference type="EMBL" id="OV696689">
    <property type="protein sequence ID" value="CAH1261524.1"/>
    <property type="molecule type" value="Genomic_DNA"/>
</dbReference>
<protein>
    <submittedName>
        <fullName evidence="2">Hypp2387 protein</fullName>
    </submittedName>
</protein>
<dbReference type="Gene3D" id="2.60.450.20">
    <property type="match status" value="1"/>
</dbReference>
<dbReference type="OrthoDB" id="10667478at2759"/>
<dbReference type="AlphaFoldDB" id="A0A8K0ESU5"/>
<reference evidence="2" key="1">
    <citation type="submission" date="2022-01" db="EMBL/GenBank/DDBJ databases">
        <authorList>
            <person name="Braso-Vives M."/>
        </authorList>
    </citation>
    <scope>NUCLEOTIDE SEQUENCE</scope>
</reference>
<organism evidence="2 3">
    <name type="scientific">Branchiostoma lanceolatum</name>
    <name type="common">Common lancelet</name>
    <name type="synonym">Amphioxus lanceolatum</name>
    <dbReference type="NCBI Taxonomy" id="7740"/>
    <lineage>
        <taxon>Eukaryota</taxon>
        <taxon>Metazoa</taxon>
        <taxon>Chordata</taxon>
        <taxon>Cephalochordata</taxon>
        <taxon>Leptocardii</taxon>
        <taxon>Amphioxiformes</taxon>
        <taxon>Branchiostomatidae</taxon>
        <taxon>Branchiostoma</taxon>
    </lineage>
</organism>
<dbReference type="Proteomes" id="UP000838412">
    <property type="component" value="Chromosome 4"/>
</dbReference>
<accession>A0A8K0ESU5</accession>
<evidence type="ECO:0000313" key="2">
    <source>
        <dbReference type="EMBL" id="CAH1261524.1"/>
    </source>
</evidence>